<feature type="domain" description="ZAD" evidence="3">
    <location>
        <begin position="2"/>
        <end position="68"/>
    </location>
</feature>
<comment type="subcellular location">
    <subcellularLocation>
        <location evidence="1">Nucleus</location>
    </subcellularLocation>
</comment>
<sequence>MSCCACSETPSRITNLFKDDNLLSKFIELTGIYINCNTFICDPCVDKLLSYYIFKEKCLEIYERTNGTEIFSSSIGEDIIIYDNDEEEYIDFNLSTKNKTTNNEYDNERESINSIEEKPEDDLIFKCPSKRKNYSKEFREEVISRANETSNRQAAREYAVDESNIRKWIKQDGCNSNIKYDLNHSNEIEHLEETHLTEYDVTADNEESERFETSSRHIKNRKSYSSKQKLEAVSYAEKLGNRKASKLFHIDESCIRKWRKTKDLLIKINNERGTKRKPNLHWPELDAELKAWAISEINLGNRIKPAHLKAKSIELAKAFNFHDFKGTSSFIFKFMKRYNLPSREIKQSISSKKLIIQRLKTP</sequence>
<dbReference type="PANTHER" id="PTHR33215">
    <property type="entry name" value="PROTEIN DISTAL ANTENNA"/>
    <property type="match status" value="1"/>
</dbReference>
<dbReference type="AlphaFoldDB" id="A0A1J1J0R0"/>
<dbReference type="InterPro" id="IPR012934">
    <property type="entry name" value="Znf_AD"/>
</dbReference>
<dbReference type="InterPro" id="IPR051839">
    <property type="entry name" value="RD_transcriptional_regulator"/>
</dbReference>
<evidence type="ECO:0000256" key="2">
    <source>
        <dbReference type="ARBA" id="ARBA00023125"/>
    </source>
</evidence>
<protein>
    <submittedName>
        <fullName evidence="4">CLUMA_CG018216, isoform A</fullName>
    </submittedName>
</protein>
<organism evidence="4 5">
    <name type="scientific">Clunio marinus</name>
    <dbReference type="NCBI Taxonomy" id="568069"/>
    <lineage>
        <taxon>Eukaryota</taxon>
        <taxon>Metazoa</taxon>
        <taxon>Ecdysozoa</taxon>
        <taxon>Arthropoda</taxon>
        <taxon>Hexapoda</taxon>
        <taxon>Insecta</taxon>
        <taxon>Pterygota</taxon>
        <taxon>Neoptera</taxon>
        <taxon>Endopterygota</taxon>
        <taxon>Diptera</taxon>
        <taxon>Nematocera</taxon>
        <taxon>Chironomoidea</taxon>
        <taxon>Chironomidae</taxon>
        <taxon>Clunio</taxon>
    </lineage>
</organism>
<gene>
    <name evidence="4" type="ORF">CLUMA_CG018216</name>
</gene>
<keyword evidence="5" id="KW-1185">Reference proteome</keyword>
<dbReference type="GO" id="GO:0005634">
    <property type="term" value="C:nucleus"/>
    <property type="evidence" value="ECO:0007669"/>
    <property type="project" value="UniProtKB-SubCell"/>
</dbReference>
<dbReference type="GO" id="GO:0003677">
    <property type="term" value="F:DNA binding"/>
    <property type="evidence" value="ECO:0007669"/>
    <property type="project" value="UniProtKB-KW"/>
</dbReference>
<name>A0A1J1J0R0_9DIPT</name>
<proteinExistence type="predicted"/>
<evidence type="ECO:0000256" key="1">
    <source>
        <dbReference type="ARBA" id="ARBA00004123"/>
    </source>
</evidence>
<keyword evidence="2" id="KW-0238">DNA-binding</keyword>
<accession>A0A1J1J0R0</accession>
<dbReference type="STRING" id="568069.A0A1J1J0R0"/>
<dbReference type="GO" id="GO:0008270">
    <property type="term" value="F:zinc ion binding"/>
    <property type="evidence" value="ECO:0007669"/>
    <property type="project" value="InterPro"/>
</dbReference>
<dbReference type="InterPro" id="IPR009057">
    <property type="entry name" value="Homeodomain-like_sf"/>
</dbReference>
<dbReference type="EMBL" id="CVRI01000064">
    <property type="protein sequence ID" value="CRL05372.1"/>
    <property type="molecule type" value="Genomic_DNA"/>
</dbReference>
<dbReference type="Pfam" id="PF03221">
    <property type="entry name" value="HTH_Tnp_Tc5"/>
    <property type="match status" value="1"/>
</dbReference>
<dbReference type="InterPro" id="IPR006600">
    <property type="entry name" value="HTH_CenpB_DNA-bd_dom"/>
</dbReference>
<dbReference type="Proteomes" id="UP000183832">
    <property type="component" value="Unassembled WGS sequence"/>
</dbReference>
<dbReference type="OrthoDB" id="7789973at2759"/>
<evidence type="ECO:0000259" key="3">
    <source>
        <dbReference type="SMART" id="SM00868"/>
    </source>
</evidence>
<dbReference type="PANTHER" id="PTHR33215:SF13">
    <property type="entry name" value="PROTEIN DISTAL ANTENNA"/>
    <property type="match status" value="1"/>
</dbReference>
<dbReference type="SMART" id="SM00868">
    <property type="entry name" value="zf-AD"/>
    <property type="match status" value="1"/>
</dbReference>
<dbReference type="SUPFAM" id="SSF46689">
    <property type="entry name" value="Homeodomain-like"/>
    <property type="match status" value="2"/>
</dbReference>
<reference evidence="4 5" key="1">
    <citation type="submission" date="2015-04" db="EMBL/GenBank/DDBJ databases">
        <authorList>
            <person name="Syromyatnikov M.Y."/>
            <person name="Popov V.N."/>
        </authorList>
    </citation>
    <scope>NUCLEOTIDE SEQUENCE [LARGE SCALE GENOMIC DNA]</scope>
</reference>
<evidence type="ECO:0000313" key="4">
    <source>
        <dbReference type="EMBL" id="CRL05372.1"/>
    </source>
</evidence>
<evidence type="ECO:0000313" key="5">
    <source>
        <dbReference type="Proteomes" id="UP000183832"/>
    </source>
</evidence>